<protein>
    <submittedName>
        <fullName evidence="2">Uncharacterized protein</fullName>
    </submittedName>
</protein>
<accession>A0ABS2WGL5</accession>
<evidence type="ECO:0000313" key="2">
    <source>
        <dbReference type="EMBL" id="MBN2908570.1"/>
    </source>
</evidence>
<evidence type="ECO:0000313" key="3">
    <source>
        <dbReference type="Proteomes" id="UP001177120"/>
    </source>
</evidence>
<keyword evidence="3" id="KW-1185">Reference proteome</keyword>
<feature type="compositionally biased region" description="Basic and acidic residues" evidence="1">
    <location>
        <begin position="64"/>
        <end position="81"/>
    </location>
</feature>
<reference evidence="2" key="1">
    <citation type="journal article" date="2024" name="Int. J. Syst. Evol. Microbiol.">
        <title>Polycladomyces zharkentensis sp. nov., a novel thermophilic cellulose- and starch-degrading member of the Bacillota from a geothermal aquifer in Kazakhstan.</title>
        <authorList>
            <person name="Mashzhan A."/>
            <person name="Kistaubayeva A."/>
            <person name="Javier-Lopez R."/>
            <person name="Bissenova U."/>
            <person name="Bissenbay A."/>
            <person name="Birkeland N.K."/>
        </authorList>
    </citation>
    <scope>NUCLEOTIDE SEQUENCE</scope>
    <source>
        <strain evidence="2">ZKZ2T</strain>
    </source>
</reference>
<name>A0ABS2WGL5_9BACL</name>
<feature type="compositionally biased region" description="Basic and acidic residues" evidence="1">
    <location>
        <begin position="31"/>
        <end position="53"/>
    </location>
</feature>
<sequence>MSEQVEKALFELLHDIIQEVPRLEPPNPESPSDRIKEIEAEIERSRNGAENGKRHSPMSAITVEELKERTREDREREEQLKAELASIPQTETSPKISSDE</sequence>
<dbReference type="RefSeq" id="WP_205492781.1">
    <property type="nucleotide sequence ID" value="NZ_JAFHAP010000004.1"/>
</dbReference>
<dbReference type="Proteomes" id="UP001177120">
    <property type="component" value="Unassembled WGS sequence"/>
</dbReference>
<comment type="caution">
    <text evidence="2">The sequence shown here is derived from an EMBL/GenBank/DDBJ whole genome shotgun (WGS) entry which is preliminary data.</text>
</comment>
<evidence type="ECO:0000256" key="1">
    <source>
        <dbReference type="SAM" id="MobiDB-lite"/>
    </source>
</evidence>
<gene>
    <name evidence="2" type="ORF">JQC72_03435</name>
</gene>
<organism evidence="2 3">
    <name type="scientific">Polycladomyces zharkentensis</name>
    <dbReference type="NCBI Taxonomy" id="2807616"/>
    <lineage>
        <taxon>Bacteria</taxon>
        <taxon>Bacillati</taxon>
        <taxon>Bacillota</taxon>
        <taxon>Bacilli</taxon>
        <taxon>Bacillales</taxon>
        <taxon>Thermoactinomycetaceae</taxon>
        <taxon>Polycladomyces</taxon>
    </lineage>
</organism>
<dbReference type="EMBL" id="JAFHAP010000004">
    <property type="protein sequence ID" value="MBN2908570.1"/>
    <property type="molecule type" value="Genomic_DNA"/>
</dbReference>
<feature type="compositionally biased region" description="Polar residues" evidence="1">
    <location>
        <begin position="87"/>
        <end position="100"/>
    </location>
</feature>
<feature type="region of interest" description="Disordered" evidence="1">
    <location>
        <begin position="20"/>
        <end position="100"/>
    </location>
</feature>
<proteinExistence type="predicted"/>